<comment type="caution">
    <text evidence="3">The sequence shown here is derived from an EMBL/GenBank/DDBJ whole genome shotgun (WGS) entry which is preliminary data.</text>
</comment>
<evidence type="ECO:0000313" key="3">
    <source>
        <dbReference type="EMBL" id="KYD22087.1"/>
    </source>
</evidence>
<name>A0A150MBY1_9BACI</name>
<dbReference type="Pfam" id="PF13439">
    <property type="entry name" value="Glyco_transf_4"/>
    <property type="match status" value="1"/>
</dbReference>
<evidence type="ECO:0000313" key="4">
    <source>
        <dbReference type="Proteomes" id="UP000075683"/>
    </source>
</evidence>
<dbReference type="EC" id="2.4.1.52" evidence="3"/>
<keyword evidence="3" id="KW-0808">Transferase</keyword>
<sequence>MHILHLNAGNETGGGMIHILSLLNEFKRNEFTLGLLEEGLMQKKAKELGIRTVLFKQRGKFDVSVIRSVCRYMKEHHVDIVHTHGPRANVLGMIIKKKTGCRWVLTVHSDPRDDFLGGGLKGRCFTAVHLFAIKKADHCFAVSERFKKILTELGMEEEKITAILNGIDFRRTPEPYDRKAFRFRDNDFLILMVARLERVKGHEMALRALKKVARAHPNVRLLLIGDGSLRKELEDRAKKEGIGERVHFFGYRPDAERFYPMADVALLTSYSESFPFVLLEAARAGVPVITTDVGGVRHLVPDRRYGWVIDVGDENQLGESLMEAVRLKGEQKLREMGERLKDRASRRFSVGHFAESVYEVYRKWV</sequence>
<accession>A0A150MBY1</accession>
<dbReference type="STRING" id="301148.B4135_1432"/>
<dbReference type="InterPro" id="IPR001296">
    <property type="entry name" value="Glyco_trans_1"/>
</dbReference>
<feature type="domain" description="Glycosyl transferase family 1" evidence="1">
    <location>
        <begin position="177"/>
        <end position="339"/>
    </location>
</feature>
<dbReference type="InterPro" id="IPR028098">
    <property type="entry name" value="Glyco_trans_4-like_N"/>
</dbReference>
<dbReference type="Gene3D" id="3.40.50.2000">
    <property type="entry name" value="Glycogen Phosphorylase B"/>
    <property type="match status" value="2"/>
</dbReference>
<evidence type="ECO:0000259" key="1">
    <source>
        <dbReference type="Pfam" id="PF00534"/>
    </source>
</evidence>
<dbReference type="Proteomes" id="UP000075683">
    <property type="component" value="Unassembled WGS sequence"/>
</dbReference>
<feature type="domain" description="Glycosyltransferase subfamily 4-like N-terminal" evidence="2">
    <location>
        <begin position="13"/>
        <end position="170"/>
    </location>
</feature>
<dbReference type="SUPFAM" id="SSF53756">
    <property type="entry name" value="UDP-Glycosyltransferase/glycogen phosphorylase"/>
    <property type="match status" value="1"/>
</dbReference>
<proteinExistence type="predicted"/>
<organism evidence="3 4">
    <name type="scientific">Caldibacillus debilis</name>
    <dbReference type="NCBI Taxonomy" id="301148"/>
    <lineage>
        <taxon>Bacteria</taxon>
        <taxon>Bacillati</taxon>
        <taxon>Bacillota</taxon>
        <taxon>Bacilli</taxon>
        <taxon>Bacillales</taxon>
        <taxon>Bacillaceae</taxon>
        <taxon>Caldibacillus</taxon>
    </lineage>
</organism>
<protein>
    <submittedName>
        <fullName evidence="3">Poly(Glycerol-phosphate) alpha-glucosyltransferase</fullName>
        <ecNumber evidence="3">2.4.1.52</ecNumber>
    </submittedName>
</protein>
<dbReference type="GO" id="GO:0047265">
    <property type="term" value="F:poly(glycerol-phosphate) alpha-glucosyltransferase activity"/>
    <property type="evidence" value="ECO:0007669"/>
    <property type="project" value="UniProtKB-EC"/>
</dbReference>
<dbReference type="PANTHER" id="PTHR12526:SF638">
    <property type="entry name" value="SPORE COAT PROTEIN SA"/>
    <property type="match status" value="1"/>
</dbReference>
<keyword evidence="3" id="KW-0328">Glycosyltransferase</keyword>
<dbReference type="EMBL" id="LQYT01000013">
    <property type="protein sequence ID" value="KYD22087.1"/>
    <property type="molecule type" value="Genomic_DNA"/>
</dbReference>
<dbReference type="PATRIC" id="fig|301148.3.peg.841"/>
<gene>
    <name evidence="3" type="ORF">B4135_1432</name>
</gene>
<dbReference type="Pfam" id="PF00534">
    <property type="entry name" value="Glycos_transf_1"/>
    <property type="match status" value="1"/>
</dbReference>
<dbReference type="PANTHER" id="PTHR12526">
    <property type="entry name" value="GLYCOSYLTRANSFERASE"/>
    <property type="match status" value="1"/>
</dbReference>
<dbReference type="AlphaFoldDB" id="A0A150MBY1"/>
<dbReference type="CDD" id="cd03801">
    <property type="entry name" value="GT4_PimA-like"/>
    <property type="match status" value="1"/>
</dbReference>
<dbReference type="OrthoDB" id="9804196at2"/>
<reference evidence="3 4" key="1">
    <citation type="submission" date="2016-01" db="EMBL/GenBank/DDBJ databases">
        <title>Draft Genome Sequences of Seven Thermophilic Sporeformers Isolated from Foods.</title>
        <authorList>
            <person name="Berendsen E.M."/>
            <person name="Wells-Bennik M.H."/>
            <person name="Krawcyk A.O."/>
            <person name="De Jong A."/>
            <person name="Holsappel S."/>
            <person name="Eijlander R.T."/>
            <person name="Kuipers O.P."/>
        </authorList>
    </citation>
    <scope>NUCLEOTIDE SEQUENCE [LARGE SCALE GENOMIC DNA]</scope>
    <source>
        <strain evidence="3 4">B4135</strain>
    </source>
</reference>
<evidence type="ECO:0000259" key="2">
    <source>
        <dbReference type="Pfam" id="PF13439"/>
    </source>
</evidence>
<dbReference type="RefSeq" id="WP_061568126.1">
    <property type="nucleotide sequence ID" value="NZ_LQYT01000013.1"/>
</dbReference>